<dbReference type="eggNOG" id="COG1463">
    <property type="taxonomic scope" value="Bacteria"/>
</dbReference>
<organism evidence="4 5">
    <name type="scientific">Mycolicibacterium chubuense (strain NBB4)</name>
    <name type="common">Mycobacterium chubuense</name>
    <dbReference type="NCBI Taxonomy" id="710421"/>
    <lineage>
        <taxon>Bacteria</taxon>
        <taxon>Bacillati</taxon>
        <taxon>Actinomycetota</taxon>
        <taxon>Actinomycetes</taxon>
        <taxon>Mycobacteriales</taxon>
        <taxon>Mycobacteriaceae</taxon>
        <taxon>Mycolicibacterium</taxon>
    </lineage>
</organism>
<name>I4BCE2_MYCCN</name>
<evidence type="ECO:0000313" key="4">
    <source>
        <dbReference type="EMBL" id="AFM14949.1"/>
    </source>
</evidence>
<feature type="domain" description="Mce/MlaD" evidence="2">
    <location>
        <begin position="44"/>
        <end position="123"/>
    </location>
</feature>
<dbReference type="EMBL" id="CP003053">
    <property type="protein sequence ID" value="AFM14949.1"/>
    <property type="molecule type" value="Genomic_DNA"/>
</dbReference>
<dbReference type="PANTHER" id="PTHR33371">
    <property type="entry name" value="INTERMEMBRANE PHOSPHOLIPID TRANSPORT SYSTEM BINDING PROTEIN MLAD-RELATED"/>
    <property type="match status" value="1"/>
</dbReference>
<dbReference type="PATRIC" id="fig|710421.3.peg.115"/>
<dbReference type="KEGG" id="mcb:Mycch_0123"/>
<dbReference type="InterPro" id="IPR052336">
    <property type="entry name" value="MlaD_Phospholipid_Transporter"/>
</dbReference>
<dbReference type="Pfam" id="PF02470">
    <property type="entry name" value="MlaD"/>
    <property type="match status" value="1"/>
</dbReference>
<dbReference type="Pfam" id="PF11887">
    <property type="entry name" value="Mce4_CUP1"/>
    <property type="match status" value="1"/>
</dbReference>
<sequence precursor="true">MTAPMNAKRQPPYKIAGLVLAIVTIVVLVLVYLQFRGDFLPRTKLTMMAARSGLSMDPGAKVTYNGVEIGRVGQVDQVNVGDEPRAKIILEVNPKYLHLIPRNVVAKISATTVFGNKYVSFTAPKDPTKARIDSSDVIDVTSVTTEFNTLFETVVEVASQVDPIKLNQTLTATAQALDGLGDRFGQSIVNGNQILSEINPRMPQLRRDNQLLGSLADVYAKASPDLFDGLQNAVTTARTLNEQQGNVDQALMASVGFGNTGGDVFERGGPYLTRGAADLIPTSALLDKYSPMLFCTIRNFHDVEPKIASSLGGNGYSLRTHSEILGASNPYVYPDNLPRVNAKGGPEGKPGCWQPITRDLWPAPYLVMDTGASIAPYNHFELGQPILTEYVWGRQVGENTINP</sequence>
<gene>
    <name evidence="4" type="ordered locus">Mycch_0123</name>
</gene>
<keyword evidence="5" id="KW-1185">Reference proteome</keyword>
<dbReference type="AlphaFoldDB" id="I4BCE2"/>
<reference evidence="4 5" key="1">
    <citation type="submission" date="2012-06" db="EMBL/GenBank/DDBJ databases">
        <title>Complete sequence of chromosome of Mycobacterium chubuense NBB4.</title>
        <authorList>
            <consortium name="US DOE Joint Genome Institute"/>
            <person name="Lucas S."/>
            <person name="Han J."/>
            <person name="Lapidus A."/>
            <person name="Cheng J.-F."/>
            <person name="Goodwin L."/>
            <person name="Pitluck S."/>
            <person name="Peters L."/>
            <person name="Mikhailova N."/>
            <person name="Teshima H."/>
            <person name="Detter J.C."/>
            <person name="Han C."/>
            <person name="Tapia R."/>
            <person name="Land M."/>
            <person name="Hauser L."/>
            <person name="Kyrpides N."/>
            <person name="Ivanova N."/>
            <person name="Pagani I."/>
            <person name="Mattes T."/>
            <person name="Holmes A."/>
            <person name="Rutledge P."/>
            <person name="Paulsen I."/>
            <person name="Coleman N."/>
            <person name="Woyke T."/>
        </authorList>
    </citation>
    <scope>NUCLEOTIDE SEQUENCE [LARGE SCALE GENOMIC DNA]</scope>
    <source>
        <strain evidence="4 5">NBB4</strain>
    </source>
</reference>
<dbReference type="PANTHER" id="PTHR33371:SF19">
    <property type="entry name" value="MCE-FAMILY PROTEIN MCE4A"/>
    <property type="match status" value="1"/>
</dbReference>
<keyword evidence="1" id="KW-1133">Transmembrane helix</keyword>
<dbReference type="STRING" id="710421.Mycch_0123"/>
<dbReference type="OrthoDB" id="3460188at2"/>
<keyword evidence="1" id="KW-0812">Transmembrane</keyword>
<dbReference type="HOGENOM" id="CLU_040159_0_0_11"/>
<dbReference type="InterPro" id="IPR003399">
    <property type="entry name" value="Mce/MlaD"/>
</dbReference>
<feature type="domain" description="Mammalian cell entry C-terminal" evidence="3">
    <location>
        <begin position="129"/>
        <end position="346"/>
    </location>
</feature>
<dbReference type="Proteomes" id="UP000006057">
    <property type="component" value="Chromosome"/>
</dbReference>
<evidence type="ECO:0000256" key="1">
    <source>
        <dbReference type="SAM" id="Phobius"/>
    </source>
</evidence>
<dbReference type="InterPro" id="IPR024516">
    <property type="entry name" value="Mce_C"/>
</dbReference>
<feature type="transmembrane region" description="Helical" evidence="1">
    <location>
        <begin position="15"/>
        <end position="35"/>
    </location>
</feature>
<protein>
    <submittedName>
        <fullName evidence="4">Virulence factor Mce family protein</fullName>
    </submittedName>
</protein>
<dbReference type="RefSeq" id="WP_014813441.1">
    <property type="nucleotide sequence ID" value="NC_018027.1"/>
</dbReference>
<evidence type="ECO:0000313" key="5">
    <source>
        <dbReference type="Proteomes" id="UP000006057"/>
    </source>
</evidence>
<evidence type="ECO:0000259" key="2">
    <source>
        <dbReference type="Pfam" id="PF02470"/>
    </source>
</evidence>
<dbReference type="NCBIfam" id="TIGR00996">
    <property type="entry name" value="Mtu_fam_mce"/>
    <property type="match status" value="1"/>
</dbReference>
<dbReference type="GO" id="GO:0005576">
    <property type="term" value="C:extracellular region"/>
    <property type="evidence" value="ECO:0007669"/>
    <property type="project" value="TreeGrafter"/>
</dbReference>
<dbReference type="GO" id="GO:0051701">
    <property type="term" value="P:biological process involved in interaction with host"/>
    <property type="evidence" value="ECO:0007669"/>
    <property type="project" value="TreeGrafter"/>
</dbReference>
<keyword evidence="1" id="KW-0472">Membrane</keyword>
<dbReference type="InterPro" id="IPR005693">
    <property type="entry name" value="Mce"/>
</dbReference>
<proteinExistence type="predicted"/>
<evidence type="ECO:0000259" key="3">
    <source>
        <dbReference type="Pfam" id="PF11887"/>
    </source>
</evidence>
<accession>I4BCE2</accession>